<dbReference type="InterPro" id="IPR004739">
    <property type="entry name" value="GMP_synth_GATase"/>
</dbReference>
<dbReference type="Gene3D" id="3.40.50.880">
    <property type="match status" value="1"/>
</dbReference>
<keyword evidence="5" id="KW-0067">ATP-binding</keyword>
<name>A0ABN9P8M9_9DINO</name>
<dbReference type="SUPFAM" id="SSF52317">
    <property type="entry name" value="Class I glutamine amidotransferase-like"/>
    <property type="match status" value="1"/>
</dbReference>
<dbReference type="PANTHER" id="PTHR11922:SF2">
    <property type="entry name" value="GMP SYNTHASE [GLUTAMINE-HYDROLYZING]"/>
    <property type="match status" value="1"/>
</dbReference>
<proteinExistence type="predicted"/>
<dbReference type="PROSITE" id="PS51273">
    <property type="entry name" value="GATASE_TYPE_1"/>
    <property type="match status" value="1"/>
</dbReference>
<feature type="domain" description="Glutamine amidotransferase" evidence="7">
    <location>
        <begin position="134"/>
        <end position="290"/>
    </location>
</feature>
<keyword evidence="6" id="KW-0315">Glutamine amidotransferase</keyword>
<organism evidence="8 9">
    <name type="scientific">Prorocentrum cordatum</name>
    <dbReference type="NCBI Taxonomy" id="2364126"/>
    <lineage>
        <taxon>Eukaryota</taxon>
        <taxon>Sar</taxon>
        <taxon>Alveolata</taxon>
        <taxon>Dinophyceae</taxon>
        <taxon>Prorocentrales</taxon>
        <taxon>Prorocentraceae</taxon>
        <taxon>Prorocentrum</taxon>
    </lineage>
</organism>
<evidence type="ECO:0000256" key="5">
    <source>
        <dbReference type="ARBA" id="ARBA00022840"/>
    </source>
</evidence>
<dbReference type="Pfam" id="PF00117">
    <property type="entry name" value="GATase"/>
    <property type="match status" value="1"/>
</dbReference>
<dbReference type="PANTHER" id="PTHR11922">
    <property type="entry name" value="GMP SYNTHASE-RELATED"/>
    <property type="match status" value="1"/>
</dbReference>
<keyword evidence="4" id="KW-0658">Purine biosynthesis</keyword>
<evidence type="ECO:0000313" key="8">
    <source>
        <dbReference type="EMBL" id="CAK0789097.1"/>
    </source>
</evidence>
<keyword evidence="3" id="KW-0332">GMP biosynthesis</keyword>
<dbReference type="CDD" id="cd01742">
    <property type="entry name" value="GATase1_GMP_Synthase"/>
    <property type="match status" value="1"/>
</dbReference>
<dbReference type="EMBL" id="CAUYUJ010000170">
    <property type="protein sequence ID" value="CAK0789097.1"/>
    <property type="molecule type" value="Genomic_DNA"/>
</dbReference>
<evidence type="ECO:0000256" key="6">
    <source>
        <dbReference type="ARBA" id="ARBA00022962"/>
    </source>
</evidence>
<dbReference type="Proteomes" id="UP001189429">
    <property type="component" value="Unassembled WGS sequence"/>
</dbReference>
<evidence type="ECO:0000256" key="4">
    <source>
        <dbReference type="ARBA" id="ARBA00022755"/>
    </source>
</evidence>
<evidence type="ECO:0000259" key="7">
    <source>
        <dbReference type="Pfam" id="PF00117"/>
    </source>
</evidence>
<sequence>MIAWDFDADAAAVVDDGPKFWDSMRPRAQTFFASRGHKVVSNGKDYLKILPSIPVLDSRGEFREAKTAVARGNIGAPLSRGALSHAASVRRVAKALPARVGALAAAESAARSSASNAAGGVDATLRASTERVAILDAGAQYGKVIDRRVREMKVFSEICPLDTSVAKLKSDGYSAVIISGGPGSANAADAPAYDPELFSCGLPVFGICYGMQMLNHHFKGTVETKDQREDGQEEIEVETDCPIFAGMSAKQRVLLTHGDSVDKVAPGFRTIARSGALCAGIGCDEKKLFGGGVEKGTVIIGQLRFQLLTSVQSALARLTVWERSFLRKMSHETHMHFNHRIPLLVIRYVKLSNVMLLYVRGLRPECKDAWREISYP</sequence>
<keyword evidence="1" id="KW-0436">Ligase</keyword>
<reference evidence="8" key="1">
    <citation type="submission" date="2023-10" db="EMBL/GenBank/DDBJ databases">
        <authorList>
            <person name="Chen Y."/>
            <person name="Shah S."/>
            <person name="Dougan E. K."/>
            <person name="Thang M."/>
            <person name="Chan C."/>
        </authorList>
    </citation>
    <scope>NUCLEOTIDE SEQUENCE [LARGE SCALE GENOMIC DNA]</scope>
</reference>
<keyword evidence="9" id="KW-1185">Reference proteome</keyword>
<dbReference type="InterPro" id="IPR017926">
    <property type="entry name" value="GATASE"/>
</dbReference>
<protein>
    <recommendedName>
        <fullName evidence="7">Glutamine amidotransferase domain-containing protein</fullName>
    </recommendedName>
</protein>
<gene>
    <name evidence="8" type="ORF">PCOR1329_LOCUS766</name>
</gene>
<evidence type="ECO:0000256" key="1">
    <source>
        <dbReference type="ARBA" id="ARBA00022598"/>
    </source>
</evidence>
<evidence type="ECO:0000256" key="3">
    <source>
        <dbReference type="ARBA" id="ARBA00022749"/>
    </source>
</evidence>
<evidence type="ECO:0000313" key="9">
    <source>
        <dbReference type="Proteomes" id="UP001189429"/>
    </source>
</evidence>
<evidence type="ECO:0000256" key="2">
    <source>
        <dbReference type="ARBA" id="ARBA00022741"/>
    </source>
</evidence>
<dbReference type="InterPro" id="IPR029062">
    <property type="entry name" value="Class_I_gatase-like"/>
</dbReference>
<keyword evidence="2" id="KW-0547">Nucleotide-binding</keyword>
<accession>A0ABN9P8M9</accession>
<comment type="caution">
    <text evidence="8">The sequence shown here is derived from an EMBL/GenBank/DDBJ whole genome shotgun (WGS) entry which is preliminary data.</text>
</comment>